<evidence type="ECO:0000313" key="3">
    <source>
        <dbReference type="EnsemblMetazoa" id="ISCW014556-PA"/>
    </source>
</evidence>
<dbReference type="InterPro" id="IPR003598">
    <property type="entry name" value="Ig_sub2"/>
</dbReference>
<dbReference type="VEuPathDB" id="VectorBase:ISCI014556"/>
<dbReference type="AlphaFoldDB" id="B7QIE5"/>
<dbReference type="EMBL" id="ABJB010654115">
    <property type="status" value="NOT_ANNOTATED_CDS"/>
    <property type="molecule type" value="Genomic_DNA"/>
</dbReference>
<dbReference type="OrthoDB" id="5970915at2759"/>
<dbReference type="Gene3D" id="2.60.40.10">
    <property type="entry name" value="Immunoglobulins"/>
    <property type="match status" value="2"/>
</dbReference>
<dbReference type="InParanoid" id="B7QIE5"/>
<accession>B7QIE5</accession>
<feature type="non-terminal residue" evidence="2">
    <location>
        <position position="1"/>
    </location>
</feature>
<dbReference type="EMBL" id="ABJB010712645">
    <property type="status" value="NOT_ANNOTATED_CDS"/>
    <property type="molecule type" value="Genomic_DNA"/>
</dbReference>
<dbReference type="PROSITE" id="PS50835">
    <property type="entry name" value="IG_LIKE"/>
    <property type="match status" value="2"/>
</dbReference>
<keyword evidence="4" id="KW-1185">Reference proteome</keyword>
<dbReference type="SUPFAM" id="SSF48726">
    <property type="entry name" value="Immunoglobulin"/>
    <property type="match status" value="2"/>
</dbReference>
<dbReference type="VEuPathDB" id="VectorBase:ISCW014556"/>
<evidence type="ECO:0000313" key="4">
    <source>
        <dbReference type="Proteomes" id="UP000001555"/>
    </source>
</evidence>
<dbReference type="VEuPathDB" id="VectorBase:ISCP_029716"/>
<dbReference type="EMBL" id="ABJB010760936">
    <property type="status" value="NOT_ANNOTATED_CDS"/>
    <property type="molecule type" value="Genomic_DNA"/>
</dbReference>
<proteinExistence type="predicted"/>
<dbReference type="InterPro" id="IPR036179">
    <property type="entry name" value="Ig-like_dom_sf"/>
</dbReference>
<evidence type="ECO:0000313" key="2">
    <source>
        <dbReference type="EMBL" id="EEC18617.1"/>
    </source>
</evidence>
<feature type="domain" description="Ig-like" evidence="1">
    <location>
        <begin position="196"/>
        <end position="279"/>
    </location>
</feature>
<dbReference type="Proteomes" id="UP000001555">
    <property type="component" value="Unassembled WGS sequence"/>
</dbReference>
<protein>
    <recommendedName>
        <fullName evidence="1">Ig-like domain-containing protein</fullName>
    </recommendedName>
</protein>
<name>B7QIE5_IXOSC</name>
<dbReference type="EMBL" id="ABJB010480035">
    <property type="status" value="NOT_ANNOTATED_CDS"/>
    <property type="molecule type" value="Genomic_DNA"/>
</dbReference>
<dbReference type="InterPro" id="IPR013783">
    <property type="entry name" value="Ig-like_fold"/>
</dbReference>
<reference evidence="3" key="2">
    <citation type="submission" date="2020-05" db="UniProtKB">
        <authorList>
            <consortium name="EnsemblMetazoa"/>
        </authorList>
    </citation>
    <scope>IDENTIFICATION</scope>
    <source>
        <strain evidence="3">wikel</strain>
    </source>
</reference>
<dbReference type="HOGENOM" id="CLU_926130_0_0_1"/>
<dbReference type="PaxDb" id="6945-B7QIE5"/>
<dbReference type="EnsemblMetazoa" id="ISCW014556-RA">
    <property type="protein sequence ID" value="ISCW014556-PA"/>
    <property type="gene ID" value="ISCW014556"/>
</dbReference>
<dbReference type="EMBL" id="ABJB010873734">
    <property type="status" value="NOT_ANNOTATED_CDS"/>
    <property type="molecule type" value="Genomic_DNA"/>
</dbReference>
<dbReference type="EMBL" id="ABJB010065306">
    <property type="status" value="NOT_ANNOTATED_CDS"/>
    <property type="molecule type" value="Genomic_DNA"/>
</dbReference>
<gene>
    <name evidence="2" type="ORF">IscW_ISCW014556</name>
</gene>
<organism>
    <name type="scientific">Ixodes scapularis</name>
    <name type="common">Black-legged tick</name>
    <name type="synonym">Deer tick</name>
    <dbReference type="NCBI Taxonomy" id="6945"/>
    <lineage>
        <taxon>Eukaryota</taxon>
        <taxon>Metazoa</taxon>
        <taxon>Ecdysozoa</taxon>
        <taxon>Arthropoda</taxon>
        <taxon>Chelicerata</taxon>
        <taxon>Arachnida</taxon>
        <taxon>Acari</taxon>
        <taxon>Parasitiformes</taxon>
        <taxon>Ixodida</taxon>
        <taxon>Ixodoidea</taxon>
        <taxon>Ixodidae</taxon>
        <taxon>Ixodinae</taxon>
        <taxon>Ixodes</taxon>
    </lineage>
</organism>
<dbReference type="EMBL" id="ABJB010984333">
    <property type="status" value="NOT_ANNOTATED_CDS"/>
    <property type="molecule type" value="Genomic_DNA"/>
</dbReference>
<sequence>AAAVSFVTSQTGIAQLRGSGFPGVRWRPIVPSTPRSQIREVAEPSGRAAGVTKQVTLCTCLPELIIDDGRAMLSNNRKASLAGGPSANQEEDVQYQGPSIVREGSPLTLHCRLPLHRFASWRRGGPGSTPIVPDPWNRYRLSRGPREPDRTSSTLTVLEAQLNHSGDYFCSSFSPIFHSVTVLPRGTSASAPCLIPNALDRAGSDSDARADEGKCLRLQEGGRLELDCGALATGPIRFPMAWMKDTRRFLPPSGGNVRLEMTRLVIETARREDAGVYMCSNMMAAGYGQPIAGRVLHVYNS</sequence>
<dbReference type="EMBL" id="ABJB010486126">
    <property type="status" value="NOT_ANNOTATED_CDS"/>
    <property type="molecule type" value="Genomic_DNA"/>
</dbReference>
<dbReference type="SMART" id="SM00408">
    <property type="entry name" value="IGc2"/>
    <property type="match status" value="2"/>
</dbReference>
<dbReference type="EMBL" id="ABJB011057265">
    <property type="status" value="NOT_ANNOTATED_CDS"/>
    <property type="molecule type" value="Genomic_DNA"/>
</dbReference>
<dbReference type="EMBL" id="DS945857">
    <property type="protein sequence ID" value="EEC18617.1"/>
    <property type="molecule type" value="Genomic_DNA"/>
</dbReference>
<evidence type="ECO:0000259" key="1">
    <source>
        <dbReference type="PROSITE" id="PS50835"/>
    </source>
</evidence>
<reference evidence="2 4" key="1">
    <citation type="submission" date="2008-03" db="EMBL/GenBank/DDBJ databases">
        <title>Annotation of Ixodes scapularis.</title>
        <authorList>
            <consortium name="Ixodes scapularis Genome Project Consortium"/>
            <person name="Caler E."/>
            <person name="Hannick L.I."/>
            <person name="Bidwell S."/>
            <person name="Joardar V."/>
            <person name="Thiagarajan M."/>
            <person name="Amedeo P."/>
            <person name="Galinsky K.J."/>
            <person name="Schobel S."/>
            <person name="Inman J."/>
            <person name="Hostetler J."/>
            <person name="Miller J."/>
            <person name="Hammond M."/>
            <person name="Megy K."/>
            <person name="Lawson D."/>
            <person name="Kodira C."/>
            <person name="Sutton G."/>
            <person name="Meyer J."/>
            <person name="Hill C.A."/>
            <person name="Birren B."/>
            <person name="Nene V."/>
            <person name="Collins F."/>
            <person name="Alarcon-Chaidez F."/>
            <person name="Wikel S."/>
            <person name="Strausberg R."/>
        </authorList>
    </citation>
    <scope>NUCLEOTIDE SEQUENCE [LARGE SCALE GENOMIC DNA]</scope>
    <source>
        <strain evidence="4">Wikel</strain>
        <strain evidence="2">Wikel colony</strain>
    </source>
</reference>
<feature type="domain" description="Ig-like" evidence="1">
    <location>
        <begin position="85"/>
        <end position="170"/>
    </location>
</feature>
<dbReference type="InterPro" id="IPR003599">
    <property type="entry name" value="Ig_sub"/>
</dbReference>
<dbReference type="EMBL" id="ABJB010862739">
    <property type="status" value="NOT_ANNOTATED_CDS"/>
    <property type="molecule type" value="Genomic_DNA"/>
</dbReference>
<dbReference type="SMART" id="SM00409">
    <property type="entry name" value="IG"/>
    <property type="match status" value="2"/>
</dbReference>
<dbReference type="InterPro" id="IPR007110">
    <property type="entry name" value="Ig-like_dom"/>
</dbReference>